<dbReference type="Pfam" id="PF20067">
    <property type="entry name" value="SSL_N"/>
    <property type="match status" value="1"/>
</dbReference>
<dbReference type="OrthoDB" id="5307922at2759"/>
<dbReference type="Pfam" id="PF03088">
    <property type="entry name" value="Str_synth"/>
    <property type="match status" value="1"/>
</dbReference>
<evidence type="ECO:0000256" key="5">
    <source>
        <dbReference type="SAM" id="Phobius"/>
    </source>
</evidence>
<evidence type="ECO:0000313" key="7">
    <source>
        <dbReference type="Proteomes" id="UP000694844"/>
    </source>
</evidence>
<sequence length="415" mass="46493">MNRSELRQRRPIDKEDDSYQNVHRKSRAHSSDRWKSAACIALLLAIILTPIVILLTPAPINPVLFKLPDPPAFEGVLEPNNILHKAERIFENELSGPESIVVDGDHIYTGTADGKILHIYKGEIQTLAKLGKDPCGGFDNEPTCGRPLGMRLDRKGYLMVVDAYLGLFKVNVATGDHFQLYSSENPVNGKKPRLLNDLTVAEDGTVYMTDSSVKWDRRHNRHQIMEGEVSGRVLVYDPKSGEVTELINSMSFANGIQLTRSGEALLIVETARARLLKYHLKGPKKGSLEVINNNLPGIPDNIRPSSSGGYWIGMALIRKENKFSIMDYGADKPWLRSLIMKIVSMDLVLQYLPKYGLIVEVNEEGQVVRSLHDPTGQVIPAVSEVEDKEGVLYLGSYNLPFMGRLYLQRYQKVKT</sequence>
<evidence type="ECO:0000256" key="2">
    <source>
        <dbReference type="ARBA" id="ARBA00022553"/>
    </source>
</evidence>
<name>A0A8B8DSV9_CRAVI</name>
<dbReference type="KEGG" id="cvn:111129320"/>
<dbReference type="GO" id="GO:0016787">
    <property type="term" value="F:hydrolase activity"/>
    <property type="evidence" value="ECO:0007669"/>
    <property type="project" value="TreeGrafter"/>
</dbReference>
<keyword evidence="3" id="KW-0325">Glycoprotein</keyword>
<protein>
    <submittedName>
        <fullName evidence="8 9">Adipocyte plasma membrane-associated protein-like</fullName>
    </submittedName>
</protein>
<keyword evidence="5" id="KW-1133">Transmembrane helix</keyword>
<dbReference type="GO" id="GO:0012505">
    <property type="term" value="C:endomembrane system"/>
    <property type="evidence" value="ECO:0007669"/>
    <property type="project" value="TreeGrafter"/>
</dbReference>
<organism evidence="7 9">
    <name type="scientific">Crassostrea virginica</name>
    <name type="common">Eastern oyster</name>
    <dbReference type="NCBI Taxonomy" id="6565"/>
    <lineage>
        <taxon>Eukaryota</taxon>
        <taxon>Metazoa</taxon>
        <taxon>Spiralia</taxon>
        <taxon>Lophotrochozoa</taxon>
        <taxon>Mollusca</taxon>
        <taxon>Bivalvia</taxon>
        <taxon>Autobranchia</taxon>
        <taxon>Pteriomorphia</taxon>
        <taxon>Ostreida</taxon>
        <taxon>Ostreoidea</taxon>
        <taxon>Ostreidae</taxon>
        <taxon>Crassostrea</taxon>
    </lineage>
</organism>
<keyword evidence="2" id="KW-0597">Phosphoprotein</keyword>
<feature type="domain" description="Strictosidine synthase conserved region" evidence="6">
    <location>
        <begin position="196"/>
        <end position="283"/>
    </location>
</feature>
<dbReference type="RefSeq" id="XP_022331322.1">
    <property type="nucleotide sequence ID" value="XM_022475614.1"/>
</dbReference>
<dbReference type="Gene3D" id="2.120.10.30">
    <property type="entry name" value="TolB, C-terminal domain"/>
    <property type="match status" value="1"/>
</dbReference>
<dbReference type="PANTHER" id="PTHR10426">
    <property type="entry name" value="STRICTOSIDINE SYNTHASE-RELATED"/>
    <property type="match status" value="1"/>
</dbReference>
<evidence type="ECO:0000256" key="4">
    <source>
        <dbReference type="SAM" id="MobiDB-lite"/>
    </source>
</evidence>
<feature type="transmembrane region" description="Helical" evidence="5">
    <location>
        <begin position="34"/>
        <end position="55"/>
    </location>
</feature>
<dbReference type="PANTHER" id="PTHR10426:SF88">
    <property type="entry name" value="ADIPOCYTE PLASMA MEMBRANE-ASSOCIATED PROTEIN HEMOMUCIN-RELATED"/>
    <property type="match status" value="1"/>
</dbReference>
<accession>A0A8B8DSV9</accession>
<gene>
    <name evidence="8 9" type="primary">LOC111129320</name>
</gene>
<evidence type="ECO:0000313" key="9">
    <source>
        <dbReference type="RefSeq" id="XP_022331322.1"/>
    </source>
</evidence>
<dbReference type="InterPro" id="IPR011042">
    <property type="entry name" value="6-blade_b-propeller_TolB-like"/>
</dbReference>
<evidence type="ECO:0000256" key="1">
    <source>
        <dbReference type="ARBA" id="ARBA00009191"/>
    </source>
</evidence>
<keyword evidence="5" id="KW-0472">Membrane</keyword>
<dbReference type="RefSeq" id="XP_022331321.1">
    <property type="nucleotide sequence ID" value="XM_022475613.1"/>
</dbReference>
<feature type="compositionally biased region" description="Basic and acidic residues" evidence="4">
    <location>
        <begin position="1"/>
        <end position="13"/>
    </location>
</feature>
<keyword evidence="7" id="KW-1185">Reference proteome</keyword>
<proteinExistence type="inferred from homology"/>
<evidence type="ECO:0000259" key="6">
    <source>
        <dbReference type="Pfam" id="PF03088"/>
    </source>
</evidence>
<evidence type="ECO:0000256" key="3">
    <source>
        <dbReference type="ARBA" id="ARBA00023180"/>
    </source>
</evidence>
<dbReference type="SUPFAM" id="SSF63829">
    <property type="entry name" value="Calcium-dependent phosphotriesterase"/>
    <property type="match status" value="1"/>
</dbReference>
<comment type="similarity">
    <text evidence="1">Belongs to the strictosidine synthase family.</text>
</comment>
<dbReference type="InterPro" id="IPR018119">
    <property type="entry name" value="Strictosidine_synth_cons-reg"/>
</dbReference>
<feature type="region of interest" description="Disordered" evidence="4">
    <location>
        <begin position="1"/>
        <end position="27"/>
    </location>
</feature>
<evidence type="ECO:0000313" key="8">
    <source>
        <dbReference type="RefSeq" id="XP_022331321.1"/>
    </source>
</evidence>
<dbReference type="AlphaFoldDB" id="A0A8B8DSV9"/>
<reference evidence="8 9" key="1">
    <citation type="submission" date="2025-04" db="UniProtKB">
        <authorList>
            <consortium name="RefSeq"/>
        </authorList>
    </citation>
    <scope>IDENTIFICATION</scope>
    <source>
        <tissue evidence="8 9">Whole sample</tissue>
    </source>
</reference>
<keyword evidence="5" id="KW-0812">Transmembrane</keyword>
<dbReference type="GeneID" id="111129320"/>
<dbReference type="Proteomes" id="UP000694844">
    <property type="component" value="Chromosome 4"/>
</dbReference>